<evidence type="ECO:0000313" key="2">
    <source>
        <dbReference type="Proteomes" id="UP000596157"/>
    </source>
</evidence>
<gene>
    <name evidence="1" type="ORF">JI723_17000</name>
</gene>
<organism evidence="1 2">
    <name type="scientific">Providencia manganoxydans</name>
    <dbReference type="NCBI Taxonomy" id="2923283"/>
    <lineage>
        <taxon>Bacteria</taxon>
        <taxon>Pseudomonadati</taxon>
        <taxon>Pseudomonadota</taxon>
        <taxon>Gammaproteobacteria</taxon>
        <taxon>Enterobacterales</taxon>
        <taxon>Morganellaceae</taxon>
        <taxon>Providencia</taxon>
    </lineage>
</organism>
<dbReference type="Proteomes" id="UP000596157">
    <property type="component" value="Chromosome"/>
</dbReference>
<accession>A0ABX7ADZ8</accession>
<dbReference type="RefSeq" id="WP_272581274.1">
    <property type="nucleotide sequence ID" value="NZ_CP067099.1"/>
</dbReference>
<sequence length="256" mass="30128">MDIKNSSIEKSCSNLSKEFYNCFDWNEIDITVNHLNIKKKEVYIISNNYEWQLMCWDDDLDLLVNERLNARIQYWRDYSEAFKRTLERASKRKLKIDFCDIHGDVIEIMTINSKSEIPPLDIMKIYQYKPVIVDYAYKIWRNNPNVTLPLRAKIEEVPIELSKGIKQKSKLIDIHGYMRFGNIRFTRKELITIRLFLSHYQIKEISAIQGCSDASEIKRIKNIKEKLGCPYVSSSGLFKALKEYGITLACLDTFIS</sequence>
<reference evidence="2" key="1">
    <citation type="submission" date="2021-01" db="EMBL/GenBank/DDBJ databases">
        <title>Providencia vermicola LLDRA6, a soil-borne Mn(II)-oxidizing bacterium, exploits a strategy of superoxide production coupled to hydrogen peroxide consumption to generate Mn oxides, as revealed by transcriptional up-regulation of genes for phenylacetic acid catabolism.</title>
        <authorList>
            <person name="Chen S."/>
            <person name="Ding Z."/>
            <person name="Chen J."/>
            <person name="Luo J."/>
            <person name="Ruan X."/>
            <person name="Li Z."/>
            <person name="Liao F."/>
            <person name="He J."/>
            <person name="Li D."/>
        </authorList>
    </citation>
    <scope>NUCLEOTIDE SEQUENCE [LARGE SCALE GENOMIC DNA]</scope>
    <source>
        <strain evidence="2">LLDRA6</strain>
    </source>
</reference>
<protein>
    <submittedName>
        <fullName evidence="1">Uncharacterized protein</fullName>
    </submittedName>
</protein>
<keyword evidence="2" id="KW-1185">Reference proteome</keyword>
<proteinExistence type="predicted"/>
<dbReference type="GeneID" id="92280451"/>
<evidence type="ECO:0000313" key="1">
    <source>
        <dbReference type="EMBL" id="QQO61917.1"/>
    </source>
</evidence>
<name>A0ABX7ADZ8_9GAMM</name>
<dbReference type="EMBL" id="CP067099">
    <property type="protein sequence ID" value="QQO61917.1"/>
    <property type="molecule type" value="Genomic_DNA"/>
</dbReference>